<keyword evidence="1" id="KW-0732">Signal</keyword>
<keyword evidence="3" id="KW-1185">Reference proteome</keyword>
<name>A0AAN6XYZ7_9PEZI</name>
<reference evidence="2" key="1">
    <citation type="journal article" date="2023" name="Mol. Phylogenet. Evol.">
        <title>Genome-scale phylogeny and comparative genomics of the fungal order Sordariales.</title>
        <authorList>
            <person name="Hensen N."/>
            <person name="Bonometti L."/>
            <person name="Westerberg I."/>
            <person name="Brannstrom I.O."/>
            <person name="Guillou S."/>
            <person name="Cros-Aarteil S."/>
            <person name="Calhoun S."/>
            <person name="Haridas S."/>
            <person name="Kuo A."/>
            <person name="Mondo S."/>
            <person name="Pangilinan J."/>
            <person name="Riley R."/>
            <person name="LaButti K."/>
            <person name="Andreopoulos B."/>
            <person name="Lipzen A."/>
            <person name="Chen C."/>
            <person name="Yan M."/>
            <person name="Daum C."/>
            <person name="Ng V."/>
            <person name="Clum A."/>
            <person name="Steindorff A."/>
            <person name="Ohm R.A."/>
            <person name="Martin F."/>
            <person name="Silar P."/>
            <person name="Natvig D.O."/>
            <person name="Lalanne C."/>
            <person name="Gautier V."/>
            <person name="Ament-Velasquez S.L."/>
            <person name="Kruys A."/>
            <person name="Hutchinson M.I."/>
            <person name="Powell A.J."/>
            <person name="Barry K."/>
            <person name="Miller A.N."/>
            <person name="Grigoriev I.V."/>
            <person name="Debuchy R."/>
            <person name="Gladieux P."/>
            <person name="Hiltunen Thoren M."/>
            <person name="Johannesson H."/>
        </authorList>
    </citation>
    <scope>NUCLEOTIDE SEQUENCE</scope>
    <source>
        <strain evidence="2">PSN293</strain>
    </source>
</reference>
<gene>
    <name evidence="2" type="ORF">QBC37DRAFT_393569</name>
</gene>
<evidence type="ECO:0000313" key="3">
    <source>
        <dbReference type="Proteomes" id="UP001301769"/>
    </source>
</evidence>
<protein>
    <submittedName>
        <fullName evidence="2">Uncharacterized protein</fullName>
    </submittedName>
</protein>
<comment type="caution">
    <text evidence="2">The sequence shown here is derived from an EMBL/GenBank/DDBJ whole genome shotgun (WGS) entry which is preliminary data.</text>
</comment>
<dbReference type="AlphaFoldDB" id="A0AAN6XYZ7"/>
<evidence type="ECO:0000256" key="1">
    <source>
        <dbReference type="SAM" id="SignalP"/>
    </source>
</evidence>
<feature type="signal peptide" evidence="1">
    <location>
        <begin position="1"/>
        <end position="19"/>
    </location>
</feature>
<feature type="chain" id="PRO_5043001604" evidence="1">
    <location>
        <begin position="20"/>
        <end position="153"/>
    </location>
</feature>
<accession>A0AAN6XYZ7</accession>
<dbReference type="Proteomes" id="UP001301769">
    <property type="component" value="Unassembled WGS sequence"/>
</dbReference>
<sequence>MRLTSVLSIAMVCGSIVHAASIKTTAEFSVDLPGQPSRVFSFNLTGIDTLGKTASQGNYVLLSSADIVEHLAKQMPDFHKAMGDRIPVYPTPGDCDVECCTKNCQIFTDPLLLSACCKNCLAIYDPYCYDGIQITPALSGTGPDKRCGPHESK</sequence>
<dbReference type="EMBL" id="MU858461">
    <property type="protein sequence ID" value="KAK4206247.1"/>
    <property type="molecule type" value="Genomic_DNA"/>
</dbReference>
<organism evidence="2 3">
    <name type="scientific">Rhypophila decipiens</name>
    <dbReference type="NCBI Taxonomy" id="261697"/>
    <lineage>
        <taxon>Eukaryota</taxon>
        <taxon>Fungi</taxon>
        <taxon>Dikarya</taxon>
        <taxon>Ascomycota</taxon>
        <taxon>Pezizomycotina</taxon>
        <taxon>Sordariomycetes</taxon>
        <taxon>Sordariomycetidae</taxon>
        <taxon>Sordariales</taxon>
        <taxon>Naviculisporaceae</taxon>
        <taxon>Rhypophila</taxon>
    </lineage>
</organism>
<proteinExistence type="predicted"/>
<reference evidence="2" key="2">
    <citation type="submission" date="2023-05" db="EMBL/GenBank/DDBJ databases">
        <authorList>
            <consortium name="Lawrence Berkeley National Laboratory"/>
            <person name="Steindorff A."/>
            <person name="Hensen N."/>
            <person name="Bonometti L."/>
            <person name="Westerberg I."/>
            <person name="Brannstrom I.O."/>
            <person name="Guillou S."/>
            <person name="Cros-Aarteil S."/>
            <person name="Calhoun S."/>
            <person name="Haridas S."/>
            <person name="Kuo A."/>
            <person name="Mondo S."/>
            <person name="Pangilinan J."/>
            <person name="Riley R."/>
            <person name="Labutti K."/>
            <person name="Andreopoulos B."/>
            <person name="Lipzen A."/>
            <person name="Chen C."/>
            <person name="Yanf M."/>
            <person name="Daum C."/>
            <person name="Ng V."/>
            <person name="Clum A."/>
            <person name="Ohm R."/>
            <person name="Martin F."/>
            <person name="Silar P."/>
            <person name="Natvig D."/>
            <person name="Lalanne C."/>
            <person name="Gautier V."/>
            <person name="Ament-Velasquez S.L."/>
            <person name="Kruys A."/>
            <person name="Hutchinson M.I."/>
            <person name="Powell A.J."/>
            <person name="Barry K."/>
            <person name="Miller A.N."/>
            <person name="Grigoriev I.V."/>
            <person name="Debuchy R."/>
            <person name="Gladieux P."/>
            <person name="Thoren M.H."/>
            <person name="Johannesson H."/>
        </authorList>
    </citation>
    <scope>NUCLEOTIDE SEQUENCE</scope>
    <source>
        <strain evidence="2">PSN293</strain>
    </source>
</reference>
<evidence type="ECO:0000313" key="2">
    <source>
        <dbReference type="EMBL" id="KAK4206247.1"/>
    </source>
</evidence>